<evidence type="ECO:0000313" key="7">
    <source>
        <dbReference type="Proteomes" id="UP000593626"/>
    </source>
</evidence>
<dbReference type="InterPro" id="IPR057309">
    <property type="entry name" value="PcsB_CC"/>
</dbReference>
<dbReference type="Gene3D" id="6.10.250.3150">
    <property type="match status" value="1"/>
</dbReference>
<dbReference type="Pfam" id="PF24568">
    <property type="entry name" value="CC_PcsB"/>
    <property type="match status" value="1"/>
</dbReference>
<evidence type="ECO:0000313" key="6">
    <source>
        <dbReference type="EMBL" id="QPC47486.1"/>
    </source>
</evidence>
<evidence type="ECO:0000256" key="2">
    <source>
        <dbReference type="SAM" id="MobiDB-lite"/>
    </source>
</evidence>
<keyword evidence="1 3" id="KW-0732">Signal</keyword>
<dbReference type="Pfam" id="PF01551">
    <property type="entry name" value="Peptidase_M23"/>
    <property type="match status" value="1"/>
</dbReference>
<organism evidence="6 7">
    <name type="scientific">Mangrovibacillus cuniculi</name>
    <dbReference type="NCBI Taxonomy" id="2593652"/>
    <lineage>
        <taxon>Bacteria</taxon>
        <taxon>Bacillati</taxon>
        <taxon>Bacillota</taxon>
        <taxon>Bacilli</taxon>
        <taxon>Bacillales</taxon>
        <taxon>Bacillaceae</taxon>
        <taxon>Mangrovibacillus</taxon>
    </lineage>
</organism>
<dbReference type="SUPFAM" id="SSF51261">
    <property type="entry name" value="Duplicated hybrid motif"/>
    <property type="match status" value="1"/>
</dbReference>
<dbReference type="InterPro" id="IPR011055">
    <property type="entry name" value="Dup_hybrid_motif"/>
</dbReference>
<proteinExistence type="predicted"/>
<accession>A0A7S8CCT9</accession>
<dbReference type="AlphaFoldDB" id="A0A7S8CCT9"/>
<dbReference type="KEGG" id="mcui:G8O30_11285"/>
<dbReference type="EMBL" id="CP049742">
    <property type="protein sequence ID" value="QPC47486.1"/>
    <property type="molecule type" value="Genomic_DNA"/>
</dbReference>
<feature type="signal peptide" evidence="3">
    <location>
        <begin position="1"/>
        <end position="23"/>
    </location>
</feature>
<dbReference type="RefSeq" id="WP_239672156.1">
    <property type="nucleotide sequence ID" value="NZ_CP049742.1"/>
</dbReference>
<dbReference type="Gene3D" id="2.70.70.10">
    <property type="entry name" value="Glucose Permease (Domain IIA)"/>
    <property type="match status" value="1"/>
</dbReference>
<dbReference type="Proteomes" id="UP000593626">
    <property type="component" value="Chromosome"/>
</dbReference>
<reference evidence="6 7" key="1">
    <citation type="submission" date="2019-07" db="EMBL/GenBank/DDBJ databases">
        <title>Genome sequence of 2 isolates from Red Sea Mangroves.</title>
        <authorList>
            <person name="Sefrji F."/>
            <person name="Michoud G."/>
            <person name="Merlino G."/>
            <person name="Daffonchio D."/>
        </authorList>
    </citation>
    <scope>NUCLEOTIDE SEQUENCE [LARGE SCALE GENOMIC DNA]</scope>
    <source>
        <strain evidence="6 7">R1DC41</strain>
    </source>
</reference>
<evidence type="ECO:0000259" key="4">
    <source>
        <dbReference type="Pfam" id="PF01551"/>
    </source>
</evidence>
<protein>
    <submittedName>
        <fullName evidence="6">Peptidoglycan DD-metalloendopeptidase family protein</fullName>
    </submittedName>
</protein>
<dbReference type="CDD" id="cd12797">
    <property type="entry name" value="M23_peptidase"/>
    <property type="match status" value="1"/>
</dbReference>
<feature type="chain" id="PRO_5039305566" evidence="3">
    <location>
        <begin position="24"/>
        <end position="429"/>
    </location>
</feature>
<dbReference type="InterPro" id="IPR050570">
    <property type="entry name" value="Cell_wall_metabolism_enzyme"/>
</dbReference>
<feature type="compositionally biased region" description="Low complexity" evidence="2">
    <location>
        <begin position="277"/>
        <end position="300"/>
    </location>
</feature>
<dbReference type="PANTHER" id="PTHR21666:SF270">
    <property type="entry name" value="MUREIN HYDROLASE ACTIVATOR ENVC"/>
    <property type="match status" value="1"/>
</dbReference>
<name>A0A7S8CCT9_9BACI</name>
<evidence type="ECO:0000259" key="5">
    <source>
        <dbReference type="Pfam" id="PF24568"/>
    </source>
</evidence>
<gene>
    <name evidence="6" type="ORF">G8O30_11285</name>
</gene>
<feature type="compositionally biased region" description="Basic and acidic residues" evidence="2">
    <location>
        <begin position="264"/>
        <end position="273"/>
    </location>
</feature>
<feature type="domain" description="Peptidoglycan hydrolase PcsB coiled-coil" evidence="5">
    <location>
        <begin position="109"/>
        <end position="183"/>
    </location>
</feature>
<keyword evidence="7" id="KW-1185">Reference proteome</keyword>
<dbReference type="GO" id="GO:0004222">
    <property type="term" value="F:metalloendopeptidase activity"/>
    <property type="evidence" value="ECO:0007669"/>
    <property type="project" value="TreeGrafter"/>
</dbReference>
<sequence>MKRKQWLSAILAATLVISSAVCANNVVQANSLSELEKQQKKLDQKRQGIESDINKKESELKENEKNQAEAEAELKRLDLAIGDTDQKIREKREQIEKTRAEIEKLNKEIEALKIRIAERNELLKERVRSLQKSGGSVNYLDVIFGSKSFGDLISRMSAVSTLMSADQQILTEHEADQKSLQEKQVQVEEQLANLETLLAELETEMATLKKQEDEKNRLLRTLLQEQQNLEAAKLSLSEEQEIARAQAAANKKAIELEKTRIAEAQRRAEEERRKKSTNSSSNSVSNSGGSSSAPPVSSGNFTRPAEGALTSGYGPRWGDFHHGVDIAKSGSVPVVSAGDGVVIRSYYSNSYGNTIFIAHSVNGQVFTTVYAHLSSRQVSSGQTVSKGQQIGYMGNTGRSFGQHLHFEVHKGDWNGSKSNSVNPSSYVPL</sequence>
<evidence type="ECO:0000256" key="1">
    <source>
        <dbReference type="ARBA" id="ARBA00022729"/>
    </source>
</evidence>
<feature type="domain" description="M23ase beta-sheet core" evidence="4">
    <location>
        <begin position="320"/>
        <end position="417"/>
    </location>
</feature>
<evidence type="ECO:0000256" key="3">
    <source>
        <dbReference type="SAM" id="SignalP"/>
    </source>
</evidence>
<feature type="region of interest" description="Disordered" evidence="2">
    <location>
        <begin position="43"/>
        <end position="64"/>
    </location>
</feature>
<feature type="region of interest" description="Disordered" evidence="2">
    <location>
        <begin position="264"/>
        <end position="307"/>
    </location>
</feature>
<dbReference type="PANTHER" id="PTHR21666">
    <property type="entry name" value="PEPTIDASE-RELATED"/>
    <property type="match status" value="1"/>
</dbReference>
<dbReference type="InterPro" id="IPR016047">
    <property type="entry name" value="M23ase_b-sheet_dom"/>
</dbReference>